<proteinExistence type="predicted"/>
<evidence type="ECO:0000313" key="1">
    <source>
        <dbReference type="EMBL" id="MFC6723788.1"/>
    </source>
</evidence>
<comment type="caution">
    <text evidence="1">The sequence shown here is derived from an EMBL/GenBank/DDBJ whole genome shotgun (WGS) entry which is preliminary data.</text>
</comment>
<sequence>MRQTSRRSARTVIRTAVARLLGRSVDSTPEWSRTWLATDRVRWRRGDETVECFRCADGVVATVSYADRGVTWQLTAGPAPLASALFTAGLYMQYGITPQIDADGRTFVAVDQNGPTQVFDEEPARPVEFVYTDAFRTVEELPEYVDIEPLESAHHRFATDERHRLASE</sequence>
<protein>
    <submittedName>
        <fullName evidence="1">Uncharacterized protein</fullName>
    </submittedName>
</protein>
<dbReference type="Proteomes" id="UP001596328">
    <property type="component" value="Unassembled WGS sequence"/>
</dbReference>
<evidence type="ECO:0000313" key="2">
    <source>
        <dbReference type="Proteomes" id="UP001596328"/>
    </source>
</evidence>
<dbReference type="AlphaFoldDB" id="A0ABD5RWL4"/>
<gene>
    <name evidence="1" type="ORF">ACFQE1_05220</name>
</gene>
<reference evidence="1 2" key="1">
    <citation type="journal article" date="2019" name="Int. J. Syst. Evol. Microbiol.">
        <title>The Global Catalogue of Microorganisms (GCM) 10K type strain sequencing project: providing services to taxonomists for standard genome sequencing and annotation.</title>
        <authorList>
            <consortium name="The Broad Institute Genomics Platform"/>
            <consortium name="The Broad Institute Genome Sequencing Center for Infectious Disease"/>
            <person name="Wu L."/>
            <person name="Ma J."/>
        </authorList>
    </citation>
    <scope>NUCLEOTIDE SEQUENCE [LARGE SCALE GENOMIC DNA]</scope>
    <source>
        <strain evidence="1 2">NBRC 111368</strain>
    </source>
</reference>
<dbReference type="EMBL" id="JBHSWU010000047">
    <property type="protein sequence ID" value="MFC6723788.1"/>
    <property type="molecule type" value="Genomic_DNA"/>
</dbReference>
<keyword evidence="2" id="KW-1185">Reference proteome</keyword>
<name>A0ABD5RWL4_9EURY</name>
<organism evidence="1 2">
    <name type="scientific">Halobium palmae</name>
    <dbReference type="NCBI Taxonomy" id="1776492"/>
    <lineage>
        <taxon>Archaea</taxon>
        <taxon>Methanobacteriati</taxon>
        <taxon>Methanobacteriota</taxon>
        <taxon>Stenosarchaea group</taxon>
        <taxon>Halobacteria</taxon>
        <taxon>Halobacteriales</taxon>
        <taxon>Haloferacaceae</taxon>
        <taxon>Halobium</taxon>
    </lineage>
</organism>
<accession>A0ABD5RWL4</accession>